<feature type="non-terminal residue" evidence="2">
    <location>
        <position position="104"/>
    </location>
</feature>
<feature type="compositionally biased region" description="Basic residues" evidence="1">
    <location>
        <begin position="11"/>
        <end position="21"/>
    </location>
</feature>
<proteinExistence type="predicted"/>
<sequence>ANEETEEKEKGTHKRRKKKGKKFDLHSTLLGPRPVWTASQGIFQSGTEIFCEWGDENKEKRESQSHSSIRKTRQAKLFHRSYGLVLSHDSNVYGTPPRKSLLLT</sequence>
<dbReference type="Proteomes" id="UP001607302">
    <property type="component" value="Unassembled WGS sequence"/>
</dbReference>
<feature type="region of interest" description="Disordered" evidence="1">
    <location>
        <begin position="1"/>
        <end position="24"/>
    </location>
</feature>
<feature type="non-terminal residue" evidence="2">
    <location>
        <position position="1"/>
    </location>
</feature>
<evidence type="ECO:0000256" key="1">
    <source>
        <dbReference type="SAM" id="MobiDB-lite"/>
    </source>
</evidence>
<comment type="caution">
    <text evidence="2">The sequence shown here is derived from an EMBL/GenBank/DDBJ whole genome shotgun (WGS) entry which is preliminary data.</text>
</comment>
<organism evidence="2 3">
    <name type="scientific">Vespula squamosa</name>
    <name type="common">Southern yellow jacket</name>
    <name type="synonym">Wasp</name>
    <dbReference type="NCBI Taxonomy" id="30214"/>
    <lineage>
        <taxon>Eukaryota</taxon>
        <taxon>Metazoa</taxon>
        <taxon>Ecdysozoa</taxon>
        <taxon>Arthropoda</taxon>
        <taxon>Hexapoda</taxon>
        <taxon>Insecta</taxon>
        <taxon>Pterygota</taxon>
        <taxon>Neoptera</taxon>
        <taxon>Endopterygota</taxon>
        <taxon>Hymenoptera</taxon>
        <taxon>Apocrita</taxon>
        <taxon>Aculeata</taxon>
        <taxon>Vespoidea</taxon>
        <taxon>Vespidae</taxon>
        <taxon>Vespinae</taxon>
        <taxon>Vespula</taxon>
    </lineage>
</organism>
<name>A0ABD2BRW4_VESSQ</name>
<dbReference type="EMBL" id="JAUDFV010000064">
    <property type="protein sequence ID" value="KAL2735511.1"/>
    <property type="molecule type" value="Genomic_DNA"/>
</dbReference>
<gene>
    <name evidence="2" type="ORF">V1478_003151</name>
</gene>
<evidence type="ECO:0000313" key="3">
    <source>
        <dbReference type="Proteomes" id="UP001607302"/>
    </source>
</evidence>
<keyword evidence="3" id="KW-1185">Reference proteome</keyword>
<reference evidence="2 3" key="1">
    <citation type="journal article" date="2024" name="Ann. Entomol. Soc. Am.">
        <title>Genomic analyses of the southern and eastern yellowjacket wasps (Hymenoptera: Vespidae) reveal evolutionary signatures of social life.</title>
        <authorList>
            <person name="Catto M.A."/>
            <person name="Caine P.B."/>
            <person name="Orr S.E."/>
            <person name="Hunt B.G."/>
            <person name="Goodisman M.A.D."/>
        </authorList>
    </citation>
    <scope>NUCLEOTIDE SEQUENCE [LARGE SCALE GENOMIC DNA]</scope>
    <source>
        <strain evidence="2">233</strain>
        <tissue evidence="2">Head and thorax</tissue>
    </source>
</reference>
<evidence type="ECO:0000313" key="2">
    <source>
        <dbReference type="EMBL" id="KAL2735511.1"/>
    </source>
</evidence>
<protein>
    <submittedName>
        <fullName evidence="2">Uncharacterized protein</fullName>
    </submittedName>
</protein>
<dbReference type="AlphaFoldDB" id="A0ABD2BRW4"/>
<accession>A0ABD2BRW4</accession>